<proteinExistence type="predicted"/>
<name>A0A512IFW5_9MICC</name>
<organism evidence="2 3">
    <name type="scientific">Kocuria turfanensis</name>
    <dbReference type="NCBI Taxonomy" id="388357"/>
    <lineage>
        <taxon>Bacteria</taxon>
        <taxon>Bacillati</taxon>
        <taxon>Actinomycetota</taxon>
        <taxon>Actinomycetes</taxon>
        <taxon>Micrococcales</taxon>
        <taxon>Micrococcaceae</taxon>
        <taxon>Kocuria</taxon>
    </lineage>
</organism>
<dbReference type="Pfam" id="PF20058">
    <property type="entry name" value="DUF6457"/>
    <property type="match status" value="1"/>
</dbReference>
<reference evidence="2 3" key="1">
    <citation type="submission" date="2019-07" db="EMBL/GenBank/DDBJ databases">
        <title>Whole genome shotgun sequence of Kocuria turfanensis NBRC 107627.</title>
        <authorList>
            <person name="Hosoyama A."/>
            <person name="Uohara A."/>
            <person name="Ohji S."/>
            <person name="Ichikawa N."/>
        </authorList>
    </citation>
    <scope>NUCLEOTIDE SEQUENCE [LARGE SCALE GENOMIC DNA]</scope>
    <source>
        <strain evidence="2 3">NBRC 107627</strain>
    </source>
</reference>
<dbReference type="RefSeq" id="WP_062736269.1">
    <property type="nucleotide sequence ID" value="NZ_BJZS01000090.1"/>
</dbReference>
<keyword evidence="3" id="KW-1185">Reference proteome</keyword>
<dbReference type="AlphaFoldDB" id="A0A512IFW5"/>
<evidence type="ECO:0000259" key="1">
    <source>
        <dbReference type="Pfam" id="PF20058"/>
    </source>
</evidence>
<gene>
    <name evidence="2" type="ORF">KTU01_26730</name>
</gene>
<dbReference type="STRING" id="388357.GCA_001580365_02810"/>
<protein>
    <recommendedName>
        <fullName evidence="1">DUF6457 domain-containing protein</fullName>
    </recommendedName>
</protein>
<dbReference type="InterPro" id="IPR045598">
    <property type="entry name" value="DUF6457"/>
</dbReference>
<dbReference type="Proteomes" id="UP000321103">
    <property type="component" value="Unassembled WGS sequence"/>
</dbReference>
<dbReference type="EMBL" id="BJZS01000090">
    <property type="protein sequence ID" value="GEO96550.1"/>
    <property type="molecule type" value="Genomic_DNA"/>
</dbReference>
<evidence type="ECO:0000313" key="2">
    <source>
        <dbReference type="EMBL" id="GEO96550.1"/>
    </source>
</evidence>
<sequence>MPKDLSPAEHETLERWLAAVRAALDVPDTELPLDAVLGLTGRVAHSTVRPAVPPTAYLLGYHVARAVAAGEEEHDALRRALRTVGDLVPAARRTPEEN</sequence>
<evidence type="ECO:0000313" key="3">
    <source>
        <dbReference type="Proteomes" id="UP000321103"/>
    </source>
</evidence>
<comment type="caution">
    <text evidence="2">The sequence shown here is derived from an EMBL/GenBank/DDBJ whole genome shotgun (WGS) entry which is preliminary data.</text>
</comment>
<accession>A0A512IFW5</accession>
<feature type="domain" description="DUF6457" evidence="1">
    <location>
        <begin position="9"/>
        <end position="91"/>
    </location>
</feature>